<sequence length="70" mass="7863">MWKSLMAKIHTYRDRPSGLKREGSPIPCVELFDIQGESTVDVAEELCYTCQEESSEMVASRGKTQIPLSV</sequence>
<dbReference type="Proteomes" id="UP001359485">
    <property type="component" value="Unassembled WGS sequence"/>
</dbReference>
<dbReference type="EMBL" id="JAWJWF010000053">
    <property type="protein sequence ID" value="KAK6617002.1"/>
    <property type="molecule type" value="Genomic_DNA"/>
</dbReference>
<dbReference type="Gene3D" id="2.40.50.90">
    <property type="match status" value="1"/>
</dbReference>
<reference evidence="1 2" key="1">
    <citation type="submission" date="2023-09" db="EMBL/GenBank/DDBJ databases">
        <title>Genomes of two closely related lineages of the louse Polyplax serrata with different host specificities.</title>
        <authorList>
            <person name="Martinu J."/>
            <person name="Tarabai H."/>
            <person name="Stefka J."/>
            <person name="Hypsa V."/>
        </authorList>
    </citation>
    <scope>NUCLEOTIDE SEQUENCE [LARGE SCALE GENOMIC DNA]</scope>
    <source>
        <strain evidence="1">98ZLc_SE</strain>
    </source>
</reference>
<gene>
    <name evidence="1" type="ORF">RUM44_005359</name>
</gene>
<organism evidence="1 2">
    <name type="scientific">Polyplax serrata</name>
    <name type="common">Common mouse louse</name>
    <dbReference type="NCBI Taxonomy" id="468196"/>
    <lineage>
        <taxon>Eukaryota</taxon>
        <taxon>Metazoa</taxon>
        <taxon>Ecdysozoa</taxon>
        <taxon>Arthropoda</taxon>
        <taxon>Hexapoda</taxon>
        <taxon>Insecta</taxon>
        <taxon>Pterygota</taxon>
        <taxon>Neoptera</taxon>
        <taxon>Paraneoptera</taxon>
        <taxon>Psocodea</taxon>
        <taxon>Troctomorpha</taxon>
        <taxon>Phthiraptera</taxon>
        <taxon>Anoplura</taxon>
        <taxon>Polyplacidae</taxon>
        <taxon>Polyplax</taxon>
    </lineage>
</organism>
<keyword evidence="2" id="KW-1185">Reference proteome</keyword>
<evidence type="ECO:0000313" key="1">
    <source>
        <dbReference type="EMBL" id="KAK6617002.1"/>
    </source>
</evidence>
<evidence type="ECO:0000313" key="2">
    <source>
        <dbReference type="Proteomes" id="UP001359485"/>
    </source>
</evidence>
<comment type="caution">
    <text evidence="1">The sequence shown here is derived from an EMBL/GenBank/DDBJ whole genome shotgun (WGS) entry which is preliminary data.</text>
</comment>
<dbReference type="InterPro" id="IPR035437">
    <property type="entry name" value="SNase_OB-fold_sf"/>
</dbReference>
<proteinExistence type="predicted"/>
<name>A0ABR1ADB4_POLSC</name>
<accession>A0ABR1ADB4</accession>
<protein>
    <submittedName>
        <fullName evidence="1">Uncharacterized protein</fullName>
    </submittedName>
</protein>